<dbReference type="Proteomes" id="UP000012960">
    <property type="component" value="Unplaced"/>
</dbReference>
<proteinExistence type="predicted"/>
<dbReference type="EnsemblPlants" id="mito3_t00280.1">
    <property type="protein sequence ID" value="mito3_p00280.1"/>
    <property type="gene ID" value="mito3_g00280"/>
</dbReference>
<evidence type="ECO:0000313" key="1">
    <source>
        <dbReference type="EnsemblPlants" id="mito3_p00280.1"/>
    </source>
</evidence>
<dbReference type="InParanoid" id="A0A804U5S4"/>
<dbReference type="Gramene" id="mito3_t00280.1">
    <property type="protein sequence ID" value="mito3_p00280.1"/>
    <property type="gene ID" value="mito3_g00280"/>
</dbReference>
<organism evidence="1 2">
    <name type="scientific">Musa acuminata subsp. malaccensis</name>
    <name type="common">Wild banana</name>
    <name type="synonym">Musa malaccensis</name>
    <dbReference type="NCBI Taxonomy" id="214687"/>
    <lineage>
        <taxon>Eukaryota</taxon>
        <taxon>Viridiplantae</taxon>
        <taxon>Streptophyta</taxon>
        <taxon>Embryophyta</taxon>
        <taxon>Tracheophyta</taxon>
        <taxon>Spermatophyta</taxon>
        <taxon>Magnoliopsida</taxon>
        <taxon>Liliopsida</taxon>
        <taxon>Zingiberales</taxon>
        <taxon>Musaceae</taxon>
        <taxon>Musa</taxon>
    </lineage>
</organism>
<keyword evidence="2" id="KW-1185">Reference proteome</keyword>
<evidence type="ECO:0000313" key="2">
    <source>
        <dbReference type="Proteomes" id="UP000012960"/>
    </source>
</evidence>
<sequence length="39" mass="4595">MTLRNQRFSILKLPISSILNQHLIAYPITKQSQSKRKKL</sequence>
<protein>
    <submittedName>
        <fullName evidence="1">Uncharacterized protein</fullName>
    </submittedName>
</protein>
<accession>A0A804U5S4</accession>
<name>A0A804U5S4_MUSAM</name>
<dbReference type="AlphaFoldDB" id="A0A804U5S4"/>
<reference evidence="1" key="1">
    <citation type="submission" date="2021-05" db="UniProtKB">
        <authorList>
            <consortium name="EnsemblPlants"/>
        </authorList>
    </citation>
    <scope>IDENTIFICATION</scope>
    <source>
        <strain evidence="1">subsp. malaccensis</strain>
    </source>
</reference>